<dbReference type="SFLD" id="SFLDS00003">
    <property type="entry name" value="Haloacid_Dehalogenase"/>
    <property type="match status" value="1"/>
</dbReference>
<dbReference type="Proteomes" id="UP001157186">
    <property type="component" value="Unassembled WGS sequence"/>
</dbReference>
<comment type="cofactor">
    <cofactor evidence="1">
        <name>Mg(2+)</name>
        <dbReference type="ChEBI" id="CHEBI:18420"/>
    </cofactor>
</comment>
<organism evidence="4 5">
    <name type="scientific">Thalassotalea insulae</name>
    <dbReference type="NCBI Taxonomy" id="2056778"/>
    <lineage>
        <taxon>Bacteria</taxon>
        <taxon>Pseudomonadati</taxon>
        <taxon>Pseudomonadota</taxon>
        <taxon>Gammaproteobacteria</taxon>
        <taxon>Alteromonadales</taxon>
        <taxon>Colwelliaceae</taxon>
        <taxon>Thalassotalea</taxon>
    </lineage>
</organism>
<dbReference type="InterPro" id="IPR036412">
    <property type="entry name" value="HAD-like_sf"/>
</dbReference>
<dbReference type="Pfam" id="PF00702">
    <property type="entry name" value="Hydrolase"/>
    <property type="match status" value="1"/>
</dbReference>
<keyword evidence="3" id="KW-0460">Magnesium</keyword>
<comment type="caution">
    <text evidence="4">The sequence shown here is derived from an EMBL/GenBank/DDBJ whole genome shotgun (WGS) entry which is preliminary data.</text>
</comment>
<dbReference type="RefSeq" id="WP_284244304.1">
    <property type="nucleotide sequence ID" value="NZ_BSST01000001.1"/>
</dbReference>
<dbReference type="EMBL" id="BSST01000001">
    <property type="protein sequence ID" value="GLX78421.1"/>
    <property type="molecule type" value="Genomic_DNA"/>
</dbReference>
<dbReference type="Gene3D" id="3.40.50.1000">
    <property type="entry name" value="HAD superfamily/HAD-like"/>
    <property type="match status" value="1"/>
</dbReference>
<dbReference type="SUPFAM" id="SSF56784">
    <property type="entry name" value="HAD-like"/>
    <property type="match status" value="1"/>
</dbReference>
<proteinExistence type="predicted"/>
<dbReference type="PANTHER" id="PTHR46470:SF4">
    <property type="entry name" value="5-AMINO-6-(5-PHOSPHO-D-RIBITYLAMINO)URACIL PHOSPHATASE YIGB"/>
    <property type="match status" value="1"/>
</dbReference>
<keyword evidence="2" id="KW-0378">Hydrolase</keyword>
<gene>
    <name evidence="4" type="ORF">tinsulaeT_17610</name>
</gene>
<dbReference type="SFLD" id="SFLDG01129">
    <property type="entry name" value="C1.5:_HAD__Beta-PGM__Phosphata"/>
    <property type="match status" value="1"/>
</dbReference>
<accession>A0ABQ6GUS5</accession>
<dbReference type="Gene3D" id="1.20.120.1600">
    <property type="match status" value="1"/>
</dbReference>
<evidence type="ECO:0000313" key="4">
    <source>
        <dbReference type="EMBL" id="GLX78421.1"/>
    </source>
</evidence>
<evidence type="ECO:0000256" key="3">
    <source>
        <dbReference type="ARBA" id="ARBA00022842"/>
    </source>
</evidence>
<name>A0ABQ6GUS5_9GAMM</name>
<dbReference type="NCBIfam" id="TIGR01549">
    <property type="entry name" value="HAD-SF-IA-v1"/>
    <property type="match status" value="1"/>
</dbReference>
<dbReference type="InterPro" id="IPR023214">
    <property type="entry name" value="HAD_sf"/>
</dbReference>
<evidence type="ECO:0000313" key="5">
    <source>
        <dbReference type="Proteomes" id="UP001157186"/>
    </source>
</evidence>
<dbReference type="InterPro" id="IPR051400">
    <property type="entry name" value="HAD-like_hydrolase"/>
</dbReference>
<keyword evidence="5" id="KW-1185">Reference proteome</keyword>
<protein>
    <submittedName>
        <fullName evidence="4">Haloacid dehalogenase</fullName>
    </submittedName>
</protein>
<reference evidence="4 5" key="1">
    <citation type="submission" date="2023-03" db="EMBL/GenBank/DDBJ databases">
        <title>Draft genome sequence of Thalassotalea insulae KCTC 62186T.</title>
        <authorList>
            <person name="Sawabe T."/>
        </authorList>
    </citation>
    <scope>NUCLEOTIDE SEQUENCE [LARGE SCALE GENOMIC DNA]</scope>
    <source>
        <strain evidence="4 5">KCTC 62186</strain>
    </source>
</reference>
<evidence type="ECO:0000256" key="1">
    <source>
        <dbReference type="ARBA" id="ARBA00001946"/>
    </source>
</evidence>
<dbReference type="PANTHER" id="PTHR46470">
    <property type="entry name" value="N-ACYLNEURAMINATE-9-PHOSPHATASE"/>
    <property type="match status" value="1"/>
</dbReference>
<evidence type="ECO:0000256" key="2">
    <source>
        <dbReference type="ARBA" id="ARBA00022801"/>
    </source>
</evidence>
<sequence>MQFYRRLAPFKAISFDLDDTLYHNYPVMMATDAKMIAYFRRLLPRVTFDCDYRFWFQYRQQALVNLPKLKHDVGALRFESYLLGLSALGFSADDAKKMAQQALDYFIVQRSDFTVPDEVHHLLTQLQRHWPLIAISNGNVDTQSIGIHHYFSAIYHAGNGLKQKPASDMFQQACQQFNLLPEHLLHVGDCGANDVIGAIRHGCQTAWVSTYDVGKPLRVLPTLALSDVTELQRLI</sequence>
<dbReference type="InterPro" id="IPR006439">
    <property type="entry name" value="HAD-SF_hydro_IA"/>
</dbReference>